<dbReference type="Proteomes" id="UP000186102">
    <property type="component" value="Unassembled WGS sequence"/>
</dbReference>
<proteinExistence type="predicted"/>
<organism evidence="2 3">
    <name type="scientific">Desulfosporosinus metallidurans</name>
    <dbReference type="NCBI Taxonomy" id="1888891"/>
    <lineage>
        <taxon>Bacteria</taxon>
        <taxon>Bacillati</taxon>
        <taxon>Bacillota</taxon>
        <taxon>Clostridia</taxon>
        <taxon>Eubacteriales</taxon>
        <taxon>Desulfitobacteriaceae</taxon>
        <taxon>Desulfosporosinus</taxon>
    </lineage>
</organism>
<dbReference type="InterPro" id="IPR010982">
    <property type="entry name" value="Lambda_DNA-bd_dom_sf"/>
</dbReference>
<gene>
    <name evidence="2" type="ORF">DSOL_0021</name>
</gene>
<dbReference type="RefSeq" id="WP_075363091.1">
    <property type="nucleotide sequence ID" value="NZ_MLBF01000001.1"/>
</dbReference>
<dbReference type="Pfam" id="PF13443">
    <property type="entry name" value="HTH_26"/>
    <property type="match status" value="1"/>
</dbReference>
<protein>
    <recommendedName>
        <fullName evidence="1">HTH cro/C1-type domain-containing protein</fullName>
    </recommendedName>
</protein>
<evidence type="ECO:0000313" key="2">
    <source>
        <dbReference type="EMBL" id="OLN33843.1"/>
    </source>
</evidence>
<keyword evidence="3" id="KW-1185">Reference proteome</keyword>
<comment type="caution">
    <text evidence="2">The sequence shown here is derived from an EMBL/GenBank/DDBJ whole genome shotgun (WGS) entry which is preliminary data.</text>
</comment>
<evidence type="ECO:0000313" key="3">
    <source>
        <dbReference type="Proteomes" id="UP000186102"/>
    </source>
</evidence>
<dbReference type="InterPro" id="IPR001387">
    <property type="entry name" value="Cro/C1-type_HTH"/>
</dbReference>
<dbReference type="SUPFAM" id="SSF47413">
    <property type="entry name" value="lambda repressor-like DNA-binding domains"/>
    <property type="match status" value="1"/>
</dbReference>
<dbReference type="Gene3D" id="1.10.260.40">
    <property type="entry name" value="lambda repressor-like DNA-binding domains"/>
    <property type="match status" value="1"/>
</dbReference>
<dbReference type="STRING" id="1888891.DSOL_0021"/>
<dbReference type="GO" id="GO:0003677">
    <property type="term" value="F:DNA binding"/>
    <property type="evidence" value="ECO:0007669"/>
    <property type="project" value="InterPro"/>
</dbReference>
<name>A0A1Q8R2E9_9FIRM</name>
<dbReference type="EMBL" id="MLBF01000001">
    <property type="protein sequence ID" value="OLN33843.1"/>
    <property type="molecule type" value="Genomic_DNA"/>
</dbReference>
<sequence length="71" mass="7930">MIKIHLVDLLKEKGRTKYWLAKQTKVSANSIGKIVDGKTSSINYMILDKICTALECSVGDVLEHVVDELPE</sequence>
<feature type="domain" description="HTH cro/C1-type" evidence="1">
    <location>
        <begin position="6"/>
        <end position="61"/>
    </location>
</feature>
<accession>A0A1Q8R2E9</accession>
<dbReference type="PROSITE" id="PS50943">
    <property type="entry name" value="HTH_CROC1"/>
    <property type="match status" value="1"/>
</dbReference>
<reference evidence="2 3" key="1">
    <citation type="submission" date="2016-09" db="EMBL/GenBank/DDBJ databases">
        <title>Complete genome of Desulfosporosinus sp. OL.</title>
        <authorList>
            <person name="Mardanov A."/>
            <person name="Beletsky A."/>
            <person name="Panova A."/>
            <person name="Karnachuk O."/>
            <person name="Ravin N."/>
        </authorList>
    </citation>
    <scope>NUCLEOTIDE SEQUENCE [LARGE SCALE GENOMIC DNA]</scope>
    <source>
        <strain evidence="2 3">OL</strain>
    </source>
</reference>
<dbReference type="AlphaFoldDB" id="A0A1Q8R2E9"/>
<evidence type="ECO:0000259" key="1">
    <source>
        <dbReference type="PROSITE" id="PS50943"/>
    </source>
</evidence>